<dbReference type="Gene3D" id="3.30.200.20">
    <property type="entry name" value="Phosphorylase Kinase, domain 1"/>
    <property type="match status" value="1"/>
</dbReference>
<evidence type="ECO:0000256" key="8">
    <source>
        <dbReference type="SAM" id="MobiDB-lite"/>
    </source>
</evidence>
<evidence type="ECO:0000256" key="7">
    <source>
        <dbReference type="PROSITE-ProRule" id="PRU10141"/>
    </source>
</evidence>
<keyword evidence="5 11" id="KW-0418">Kinase</keyword>
<keyword evidence="2" id="KW-0723">Serine/threonine-protein kinase</keyword>
<feature type="transmembrane region" description="Helical" evidence="9">
    <location>
        <begin position="158"/>
        <end position="180"/>
    </location>
</feature>
<evidence type="ECO:0000256" key="6">
    <source>
        <dbReference type="ARBA" id="ARBA00022840"/>
    </source>
</evidence>
<dbReference type="PANTHER" id="PTHR43289">
    <property type="entry name" value="MITOGEN-ACTIVATED PROTEIN KINASE KINASE KINASE 20-RELATED"/>
    <property type="match status" value="1"/>
</dbReference>
<keyword evidence="4 7" id="KW-0547">Nucleotide-binding</keyword>
<dbReference type="AlphaFoldDB" id="A0A1U7CU32"/>
<dbReference type="GO" id="GO:0005524">
    <property type="term" value="F:ATP binding"/>
    <property type="evidence" value="ECO:0007669"/>
    <property type="project" value="UniProtKB-UniRule"/>
</dbReference>
<feature type="domain" description="Protein kinase" evidence="10">
    <location>
        <begin position="264"/>
        <end position="539"/>
    </location>
</feature>
<dbReference type="InterPro" id="IPR017441">
    <property type="entry name" value="Protein_kinase_ATP_BS"/>
</dbReference>
<keyword evidence="6 7" id="KW-0067">ATP-binding</keyword>
<dbReference type="RefSeq" id="WP_076348579.1">
    <property type="nucleotide sequence ID" value="NZ_CP019082.1"/>
</dbReference>
<dbReference type="EC" id="2.7.11.1" evidence="1"/>
<feature type="transmembrane region" description="Helical" evidence="9">
    <location>
        <begin position="66"/>
        <end position="86"/>
    </location>
</feature>
<dbReference type="InterPro" id="IPR008271">
    <property type="entry name" value="Ser/Thr_kinase_AS"/>
</dbReference>
<evidence type="ECO:0000313" key="11">
    <source>
        <dbReference type="EMBL" id="APW62460.1"/>
    </source>
</evidence>
<keyword evidence="9" id="KW-0472">Membrane</keyword>
<dbReference type="KEGG" id="pbor:BSF38_04006"/>
<dbReference type="SUPFAM" id="SSF56112">
    <property type="entry name" value="Protein kinase-like (PK-like)"/>
    <property type="match status" value="1"/>
</dbReference>
<accession>A0A1U7CU32</accession>
<dbReference type="InterPro" id="IPR000719">
    <property type="entry name" value="Prot_kinase_dom"/>
</dbReference>
<dbReference type="SMART" id="SM00220">
    <property type="entry name" value="S_TKc"/>
    <property type="match status" value="1"/>
</dbReference>
<dbReference type="InterPro" id="IPR011009">
    <property type="entry name" value="Kinase-like_dom_sf"/>
</dbReference>
<feature type="compositionally biased region" description="Polar residues" evidence="8">
    <location>
        <begin position="426"/>
        <end position="445"/>
    </location>
</feature>
<dbReference type="Proteomes" id="UP000186309">
    <property type="component" value="Chromosome"/>
</dbReference>
<reference evidence="12" key="1">
    <citation type="submission" date="2016-12" db="EMBL/GenBank/DDBJ databases">
        <title>Comparative genomics of four Isosphaeraceae planctomycetes: a common pool of plasmids and glycoside hydrolase genes.</title>
        <authorList>
            <person name="Ivanova A."/>
        </authorList>
    </citation>
    <scope>NUCLEOTIDE SEQUENCE [LARGE SCALE GENOMIC DNA]</scope>
    <source>
        <strain evidence="12">PX4</strain>
    </source>
</reference>
<feature type="transmembrane region" description="Helical" evidence="9">
    <location>
        <begin position="126"/>
        <end position="146"/>
    </location>
</feature>
<organism evidence="11 12">
    <name type="scientific">Paludisphaera borealis</name>
    <dbReference type="NCBI Taxonomy" id="1387353"/>
    <lineage>
        <taxon>Bacteria</taxon>
        <taxon>Pseudomonadati</taxon>
        <taxon>Planctomycetota</taxon>
        <taxon>Planctomycetia</taxon>
        <taxon>Isosphaerales</taxon>
        <taxon>Isosphaeraceae</taxon>
        <taxon>Paludisphaera</taxon>
    </lineage>
</organism>
<feature type="transmembrane region" description="Helical" evidence="9">
    <location>
        <begin position="187"/>
        <end position="207"/>
    </location>
</feature>
<evidence type="ECO:0000256" key="9">
    <source>
        <dbReference type="SAM" id="Phobius"/>
    </source>
</evidence>
<dbReference type="PROSITE" id="PS50011">
    <property type="entry name" value="PROTEIN_KINASE_DOM"/>
    <property type="match status" value="1"/>
</dbReference>
<keyword evidence="12" id="KW-1185">Reference proteome</keyword>
<proteinExistence type="predicted"/>
<dbReference type="PANTHER" id="PTHR43289:SF6">
    <property type="entry name" value="SERINE_THREONINE-PROTEIN KINASE NEKL-3"/>
    <property type="match status" value="1"/>
</dbReference>
<evidence type="ECO:0000256" key="2">
    <source>
        <dbReference type="ARBA" id="ARBA00022527"/>
    </source>
</evidence>
<dbReference type="FunFam" id="1.10.510.10:FF:000021">
    <property type="entry name" value="Serine/threonine protein kinase"/>
    <property type="match status" value="1"/>
</dbReference>
<keyword evidence="3 11" id="KW-0808">Transferase</keyword>
<dbReference type="GO" id="GO:0004674">
    <property type="term" value="F:protein serine/threonine kinase activity"/>
    <property type="evidence" value="ECO:0007669"/>
    <property type="project" value="UniProtKB-KW"/>
</dbReference>
<sequence length="568" mass="61217">MTTSQNTALAGDQPDDDSIVDLEPTQSLELASAGSFSTRAGGGVALVDGSWRSLRSETHDLRRNRLTSAALFMAVVSAVLLIWSFFNGTSMHWVITAMMGLRLVVASTVAGLLLSKLPISTDRVRLMEYGLFGLMAVLIAVTQYVVDVEFLRRGDVLAAATYMKNGVIGMIVLMVLYGTFIPNDTRTAATVILTMALVPIVSFALLMEAEHPDLVEELEGMRGGEHAGSNALSLMIGAGLAIYGAHILNGLRKDLHNARKYGQYQLGQQLGVGGMGEVYMAEHQLLKRPCALKLIKPGAVSDPIALARFEREVKSAARLSHPNTIAIYDYGHTDDGTFYYVMEYLPGLSLQDLVTQYGPMPPGRLIFLLRQVCAGLAEAHSLGIIHRDLKPANLFVALRGGEADVAKVLDFGLVKLTGDPDAPELTTDQTVSGTPTFMSPEQATGDSALDPRTDVYSLGAIAYFALTGQPPFKGSTPMAVMIAHARDPVVPPSQINESVPADLEQVVLRCLAKKPEDRYSNVKALSKDLAACQASHEWNEERAEEWWRKLVQPIPGPAEAAAEAAAVS</sequence>
<feature type="binding site" evidence="7">
    <location>
        <position position="293"/>
    </location>
    <ligand>
        <name>ATP</name>
        <dbReference type="ChEBI" id="CHEBI:30616"/>
    </ligand>
</feature>
<evidence type="ECO:0000256" key="1">
    <source>
        <dbReference type="ARBA" id="ARBA00012513"/>
    </source>
</evidence>
<dbReference type="PROSITE" id="PS00108">
    <property type="entry name" value="PROTEIN_KINASE_ST"/>
    <property type="match status" value="1"/>
</dbReference>
<gene>
    <name evidence="11" type="primary">pknB_18</name>
    <name evidence="11" type="ORF">BSF38_04006</name>
</gene>
<dbReference type="Pfam" id="PF00069">
    <property type="entry name" value="Pkinase"/>
    <property type="match status" value="1"/>
</dbReference>
<keyword evidence="9" id="KW-1133">Transmembrane helix</keyword>
<dbReference type="EMBL" id="CP019082">
    <property type="protein sequence ID" value="APW62460.1"/>
    <property type="molecule type" value="Genomic_DNA"/>
</dbReference>
<dbReference type="CDD" id="cd14014">
    <property type="entry name" value="STKc_PknB_like"/>
    <property type="match status" value="1"/>
</dbReference>
<dbReference type="Gene3D" id="1.10.510.10">
    <property type="entry name" value="Transferase(Phosphotransferase) domain 1"/>
    <property type="match status" value="1"/>
</dbReference>
<name>A0A1U7CU32_9BACT</name>
<evidence type="ECO:0000259" key="10">
    <source>
        <dbReference type="PROSITE" id="PS50011"/>
    </source>
</evidence>
<keyword evidence="9" id="KW-0812">Transmembrane</keyword>
<dbReference type="OrthoDB" id="6111975at2"/>
<protein>
    <recommendedName>
        <fullName evidence="1">non-specific serine/threonine protein kinase</fullName>
        <ecNumber evidence="1">2.7.11.1</ecNumber>
    </recommendedName>
</protein>
<evidence type="ECO:0000256" key="4">
    <source>
        <dbReference type="ARBA" id="ARBA00022741"/>
    </source>
</evidence>
<evidence type="ECO:0000256" key="5">
    <source>
        <dbReference type="ARBA" id="ARBA00022777"/>
    </source>
</evidence>
<evidence type="ECO:0000313" key="12">
    <source>
        <dbReference type="Proteomes" id="UP000186309"/>
    </source>
</evidence>
<evidence type="ECO:0000256" key="3">
    <source>
        <dbReference type="ARBA" id="ARBA00022679"/>
    </source>
</evidence>
<feature type="transmembrane region" description="Helical" evidence="9">
    <location>
        <begin position="227"/>
        <end position="251"/>
    </location>
</feature>
<dbReference type="STRING" id="1387353.BSF38_04006"/>
<feature type="transmembrane region" description="Helical" evidence="9">
    <location>
        <begin position="92"/>
        <end position="114"/>
    </location>
</feature>
<dbReference type="PROSITE" id="PS00107">
    <property type="entry name" value="PROTEIN_KINASE_ATP"/>
    <property type="match status" value="1"/>
</dbReference>
<feature type="region of interest" description="Disordered" evidence="8">
    <location>
        <begin position="424"/>
        <end position="449"/>
    </location>
</feature>